<dbReference type="EMBL" id="QOQW01000007">
    <property type="protein sequence ID" value="RCK80187.1"/>
    <property type="molecule type" value="Genomic_DNA"/>
</dbReference>
<dbReference type="AlphaFoldDB" id="A0A367ZQS0"/>
<name>A0A367ZQS0_9BACT</name>
<accession>A0A367ZQS0</accession>
<comment type="caution">
    <text evidence="1">The sequence shown here is derived from an EMBL/GenBank/DDBJ whole genome shotgun (WGS) entry which is preliminary data.</text>
</comment>
<sequence length="63" mass="6392">MGGLGFGAHRYPSRVHGRFSRPGGSIWGAGTAAPDQGRRVAAPGVALLWEVATAGLGMGGSDW</sequence>
<evidence type="ECO:0000313" key="2">
    <source>
        <dbReference type="Proteomes" id="UP000252355"/>
    </source>
</evidence>
<proteinExistence type="predicted"/>
<protein>
    <submittedName>
        <fullName evidence="1">Uncharacterized protein</fullName>
    </submittedName>
</protein>
<evidence type="ECO:0000313" key="1">
    <source>
        <dbReference type="EMBL" id="RCK80187.1"/>
    </source>
</evidence>
<gene>
    <name evidence="1" type="ORF">OZSIB_3369</name>
</gene>
<organism evidence="1 2">
    <name type="scientific">Candidatus Ozemobacter sibiricus</name>
    <dbReference type="NCBI Taxonomy" id="2268124"/>
    <lineage>
        <taxon>Bacteria</taxon>
        <taxon>Candidatus Ozemobacteria</taxon>
        <taxon>Candidatus Ozemobacterales</taxon>
        <taxon>Candidatus Ozemobacteraceae</taxon>
        <taxon>Candidatus Ozemobacter</taxon>
    </lineage>
</organism>
<dbReference type="Proteomes" id="UP000252355">
    <property type="component" value="Unassembled WGS sequence"/>
</dbReference>
<reference evidence="1 2" key="1">
    <citation type="submission" date="2018-05" db="EMBL/GenBank/DDBJ databases">
        <title>A metagenomic window into the 2 km-deep terrestrial subsurface aquifer revealed taxonomically and functionally diverse microbial community comprising novel uncultured bacterial lineages.</title>
        <authorList>
            <person name="Kadnikov V.V."/>
            <person name="Mardanov A.V."/>
            <person name="Beletsky A.V."/>
            <person name="Banks D."/>
            <person name="Pimenov N.V."/>
            <person name="Frank Y.A."/>
            <person name="Karnachuk O.V."/>
            <person name="Ravin N.V."/>
        </authorList>
    </citation>
    <scope>NUCLEOTIDE SEQUENCE [LARGE SCALE GENOMIC DNA]</scope>
    <source>
        <strain evidence="1">BY5</strain>
    </source>
</reference>